<keyword evidence="5 10" id="KW-0472">Membrane</keyword>
<evidence type="ECO:0000259" key="12">
    <source>
        <dbReference type="Pfam" id="PF01529"/>
    </source>
</evidence>
<evidence type="ECO:0000313" key="13">
    <source>
        <dbReference type="EMBL" id="KAJ2898572.1"/>
    </source>
</evidence>
<feature type="transmembrane region" description="Helical" evidence="10">
    <location>
        <begin position="109"/>
        <end position="128"/>
    </location>
</feature>
<feature type="transmembrane region" description="Helical" evidence="10">
    <location>
        <begin position="274"/>
        <end position="292"/>
    </location>
</feature>
<proteinExistence type="inferred from homology"/>
<dbReference type="PANTHER" id="PTHR22883">
    <property type="entry name" value="ZINC FINGER DHHC DOMAIN CONTAINING PROTEIN"/>
    <property type="match status" value="1"/>
</dbReference>
<evidence type="ECO:0000256" key="7">
    <source>
        <dbReference type="ARBA" id="ARBA00023288"/>
    </source>
</evidence>
<evidence type="ECO:0000256" key="2">
    <source>
        <dbReference type="ARBA" id="ARBA00022679"/>
    </source>
</evidence>
<organism evidence="13 14">
    <name type="scientific">Zalerion maritima</name>
    <dbReference type="NCBI Taxonomy" id="339359"/>
    <lineage>
        <taxon>Eukaryota</taxon>
        <taxon>Fungi</taxon>
        <taxon>Dikarya</taxon>
        <taxon>Ascomycota</taxon>
        <taxon>Pezizomycotina</taxon>
        <taxon>Sordariomycetes</taxon>
        <taxon>Lulworthiomycetidae</taxon>
        <taxon>Lulworthiales</taxon>
        <taxon>Lulworthiaceae</taxon>
        <taxon>Zalerion</taxon>
    </lineage>
</organism>
<evidence type="ECO:0000256" key="10">
    <source>
        <dbReference type="RuleBase" id="RU079119"/>
    </source>
</evidence>
<comment type="caution">
    <text evidence="13">The sequence shown here is derived from an EMBL/GenBank/DDBJ whole genome shotgun (WGS) entry which is preliminary data.</text>
</comment>
<dbReference type="EMBL" id="JAKWBI020000225">
    <property type="protein sequence ID" value="KAJ2898572.1"/>
    <property type="molecule type" value="Genomic_DNA"/>
</dbReference>
<feature type="compositionally biased region" description="Basic residues" evidence="11">
    <location>
        <begin position="426"/>
        <end position="444"/>
    </location>
</feature>
<accession>A0AAD5RME9</accession>
<evidence type="ECO:0000256" key="4">
    <source>
        <dbReference type="ARBA" id="ARBA00022989"/>
    </source>
</evidence>
<keyword evidence="6" id="KW-0564">Palmitate</keyword>
<evidence type="ECO:0000256" key="5">
    <source>
        <dbReference type="ARBA" id="ARBA00023136"/>
    </source>
</evidence>
<feature type="transmembrane region" description="Helical" evidence="10">
    <location>
        <begin position="200"/>
        <end position="225"/>
    </location>
</feature>
<feature type="transmembrane region" description="Helical" evidence="10">
    <location>
        <begin position="6"/>
        <end position="24"/>
    </location>
</feature>
<dbReference type="EC" id="2.3.1.225" evidence="10"/>
<feature type="compositionally biased region" description="Acidic residues" evidence="11">
    <location>
        <begin position="398"/>
        <end position="408"/>
    </location>
</feature>
<feature type="region of interest" description="Disordered" evidence="11">
    <location>
        <begin position="398"/>
        <end position="444"/>
    </location>
</feature>
<feature type="domain" description="Palmitoyltransferase DHHC" evidence="12">
    <location>
        <begin position="153"/>
        <end position="298"/>
    </location>
</feature>
<keyword evidence="14" id="KW-1185">Reference proteome</keyword>
<dbReference type="GO" id="GO:0005794">
    <property type="term" value="C:Golgi apparatus"/>
    <property type="evidence" value="ECO:0007669"/>
    <property type="project" value="TreeGrafter"/>
</dbReference>
<dbReference type="GO" id="GO:0005783">
    <property type="term" value="C:endoplasmic reticulum"/>
    <property type="evidence" value="ECO:0007669"/>
    <property type="project" value="TreeGrafter"/>
</dbReference>
<evidence type="ECO:0000256" key="9">
    <source>
        <dbReference type="ARBA" id="ARBA00048048"/>
    </source>
</evidence>
<keyword evidence="8 10" id="KW-0012">Acyltransferase</keyword>
<feature type="transmembrane region" description="Helical" evidence="10">
    <location>
        <begin position="77"/>
        <end position="97"/>
    </location>
</feature>
<dbReference type="GO" id="GO:0006612">
    <property type="term" value="P:protein targeting to membrane"/>
    <property type="evidence" value="ECO:0007669"/>
    <property type="project" value="TreeGrafter"/>
</dbReference>
<keyword evidence="2 10" id="KW-0808">Transferase</keyword>
<dbReference type="PANTHER" id="PTHR22883:SF288">
    <property type="entry name" value="PALMITOYLTRANSFERASE SWF1"/>
    <property type="match status" value="1"/>
</dbReference>
<dbReference type="AlphaFoldDB" id="A0AAD5RME9"/>
<sequence length="444" mass="50227">MVTFWTIALIVLSISFIVFVIFFGRLPALRNTPIGLLHRLITSSLPSLFQVLDSHLFSGRLIPRISRSLNHIAYGRHPTILIFFLLLLIVGQALFLPSAWPSLSSFHKLFGVIAILLPYLFIYLSAYTSPGLITAENLPYHLYLYPYDFTLFHPGQFCKTCRIPKPARSKHCSVCGFCVSKMDHHCVFINACVGRENQHYFLLLLLSTAALTAYGACLGISILGARSMDKFPTWSRLKPSGMSWESWFSGWGYAVHTSVGLGSVTMLTALTSPMVWSLFFYQVYLIYVGTTTNESMKWSDWKVEMDDDCAFIRPLSPATRQKDRRFESLDGRWPLEPVQIMVRTDDGTMPAPNSGIPGNGDWRRVKRLADVENLYDLGFWDNLCDVFLPGFEFGGEGGDDGWEDDDVEVGNGNRPAKPVMPSIPATRRRRRNKRRKSGAGRRRD</sequence>
<evidence type="ECO:0000256" key="11">
    <source>
        <dbReference type="SAM" id="MobiDB-lite"/>
    </source>
</evidence>
<keyword evidence="7" id="KW-0449">Lipoprotein</keyword>
<dbReference type="InterPro" id="IPR039859">
    <property type="entry name" value="PFA4/ZDH16/20/ERF2-like"/>
</dbReference>
<keyword evidence="4 10" id="KW-1133">Transmembrane helix</keyword>
<dbReference type="GO" id="GO:0016020">
    <property type="term" value="C:membrane"/>
    <property type="evidence" value="ECO:0007669"/>
    <property type="project" value="UniProtKB-SubCell"/>
</dbReference>
<reference evidence="13" key="1">
    <citation type="submission" date="2022-07" db="EMBL/GenBank/DDBJ databases">
        <title>Draft genome sequence of Zalerion maritima ATCC 34329, a (micro)plastics degrading marine fungus.</title>
        <authorList>
            <person name="Paco A."/>
            <person name="Goncalves M.F.M."/>
            <person name="Rocha-Santos T.A.P."/>
            <person name="Alves A."/>
        </authorList>
    </citation>
    <scope>NUCLEOTIDE SEQUENCE</scope>
    <source>
        <strain evidence="13">ATCC 34329</strain>
    </source>
</reference>
<dbReference type="GO" id="GO:0019706">
    <property type="term" value="F:protein-cysteine S-palmitoyltransferase activity"/>
    <property type="evidence" value="ECO:0007669"/>
    <property type="project" value="UniProtKB-EC"/>
</dbReference>
<name>A0AAD5RME9_9PEZI</name>
<evidence type="ECO:0000313" key="14">
    <source>
        <dbReference type="Proteomes" id="UP001201980"/>
    </source>
</evidence>
<gene>
    <name evidence="13" type="ORF">MKZ38_003817</name>
</gene>
<comment type="domain">
    <text evidence="10">The DHHC domain is required for palmitoyltransferase activity.</text>
</comment>
<dbReference type="Proteomes" id="UP001201980">
    <property type="component" value="Unassembled WGS sequence"/>
</dbReference>
<comment type="catalytic activity">
    <reaction evidence="9 10">
        <text>L-cysteinyl-[protein] + hexadecanoyl-CoA = S-hexadecanoyl-L-cysteinyl-[protein] + CoA</text>
        <dbReference type="Rhea" id="RHEA:36683"/>
        <dbReference type="Rhea" id="RHEA-COMP:10131"/>
        <dbReference type="Rhea" id="RHEA-COMP:11032"/>
        <dbReference type="ChEBI" id="CHEBI:29950"/>
        <dbReference type="ChEBI" id="CHEBI:57287"/>
        <dbReference type="ChEBI" id="CHEBI:57379"/>
        <dbReference type="ChEBI" id="CHEBI:74151"/>
        <dbReference type="EC" id="2.3.1.225"/>
    </reaction>
</comment>
<dbReference type="InterPro" id="IPR001594">
    <property type="entry name" value="Palmitoyltrfase_DHHC"/>
</dbReference>
<keyword evidence="3 10" id="KW-0812">Transmembrane</keyword>
<evidence type="ECO:0000256" key="3">
    <source>
        <dbReference type="ARBA" id="ARBA00022692"/>
    </source>
</evidence>
<dbReference type="PROSITE" id="PS50216">
    <property type="entry name" value="DHHC"/>
    <property type="match status" value="1"/>
</dbReference>
<evidence type="ECO:0000256" key="8">
    <source>
        <dbReference type="ARBA" id="ARBA00023315"/>
    </source>
</evidence>
<evidence type="ECO:0000256" key="6">
    <source>
        <dbReference type="ARBA" id="ARBA00023139"/>
    </source>
</evidence>
<comment type="similarity">
    <text evidence="10">Belongs to the DHHC palmitoyltransferase family.</text>
</comment>
<evidence type="ECO:0000256" key="1">
    <source>
        <dbReference type="ARBA" id="ARBA00004141"/>
    </source>
</evidence>
<protein>
    <recommendedName>
        <fullName evidence="10">Palmitoyltransferase</fullName>
        <ecNumber evidence="10">2.3.1.225</ecNumber>
    </recommendedName>
</protein>
<comment type="subcellular location">
    <subcellularLocation>
        <location evidence="1">Membrane</location>
        <topology evidence="1">Multi-pass membrane protein</topology>
    </subcellularLocation>
</comment>
<dbReference type="Pfam" id="PF01529">
    <property type="entry name" value="DHHC"/>
    <property type="match status" value="1"/>
</dbReference>